<dbReference type="EMBL" id="BLXT01005648">
    <property type="protein sequence ID" value="GFO24806.1"/>
    <property type="molecule type" value="Genomic_DNA"/>
</dbReference>
<feature type="domain" description="Fibrinogen C-terminal" evidence="1">
    <location>
        <begin position="85"/>
        <end position="300"/>
    </location>
</feature>
<comment type="caution">
    <text evidence="2">The sequence shown here is derived from an EMBL/GenBank/DDBJ whole genome shotgun (WGS) entry which is preliminary data.</text>
</comment>
<dbReference type="Gene3D" id="3.90.215.10">
    <property type="entry name" value="Gamma Fibrinogen, chain A, domain 1"/>
    <property type="match status" value="1"/>
</dbReference>
<organism evidence="2 3">
    <name type="scientific">Plakobranchus ocellatus</name>
    <dbReference type="NCBI Taxonomy" id="259542"/>
    <lineage>
        <taxon>Eukaryota</taxon>
        <taxon>Metazoa</taxon>
        <taxon>Spiralia</taxon>
        <taxon>Lophotrochozoa</taxon>
        <taxon>Mollusca</taxon>
        <taxon>Gastropoda</taxon>
        <taxon>Heterobranchia</taxon>
        <taxon>Euthyneura</taxon>
        <taxon>Panpulmonata</taxon>
        <taxon>Sacoglossa</taxon>
        <taxon>Placobranchoidea</taxon>
        <taxon>Plakobranchidae</taxon>
        <taxon>Plakobranchus</taxon>
    </lineage>
</organism>
<dbReference type="CDD" id="cd00087">
    <property type="entry name" value="FReD"/>
    <property type="match status" value="1"/>
</dbReference>
<dbReference type="Proteomes" id="UP000735302">
    <property type="component" value="Unassembled WGS sequence"/>
</dbReference>
<evidence type="ECO:0000313" key="2">
    <source>
        <dbReference type="EMBL" id="GFO24806.1"/>
    </source>
</evidence>
<protein>
    <submittedName>
        <fullName evidence="2">Ficolin-1</fullName>
    </submittedName>
</protein>
<dbReference type="GO" id="GO:0005615">
    <property type="term" value="C:extracellular space"/>
    <property type="evidence" value="ECO:0007669"/>
    <property type="project" value="TreeGrafter"/>
</dbReference>
<keyword evidence="3" id="KW-1185">Reference proteome</keyword>
<dbReference type="PROSITE" id="PS51406">
    <property type="entry name" value="FIBRINOGEN_C_2"/>
    <property type="match status" value="1"/>
</dbReference>
<dbReference type="PANTHER" id="PTHR19143">
    <property type="entry name" value="FIBRINOGEN/TENASCIN/ANGIOPOEITIN"/>
    <property type="match status" value="1"/>
</dbReference>
<dbReference type="InterPro" id="IPR014716">
    <property type="entry name" value="Fibrinogen_a/b/g_C_1"/>
</dbReference>
<accession>A0AAV4BNH0</accession>
<dbReference type="SUPFAM" id="SSF56496">
    <property type="entry name" value="Fibrinogen C-terminal domain-like"/>
    <property type="match status" value="1"/>
</dbReference>
<evidence type="ECO:0000259" key="1">
    <source>
        <dbReference type="PROSITE" id="PS51406"/>
    </source>
</evidence>
<evidence type="ECO:0000313" key="3">
    <source>
        <dbReference type="Proteomes" id="UP000735302"/>
    </source>
</evidence>
<dbReference type="SMART" id="SM00186">
    <property type="entry name" value="FBG"/>
    <property type="match status" value="1"/>
</dbReference>
<proteinExistence type="predicted"/>
<dbReference type="AlphaFoldDB" id="A0AAV4BNH0"/>
<dbReference type="InterPro" id="IPR002181">
    <property type="entry name" value="Fibrinogen_a/b/g_C_dom"/>
</dbReference>
<sequence length="300" mass="34052">MHDKLLAGTGQIEDELKDVNKKIVALSENKDMFTNDVRKSLALLQVHLLMKSNELQSSMNSSTRSISDNLTQIKVSTKQKMKSAIAEAFAFRTCEKGMTNLMNTTTEPYMILPLRDNAAITTPYLCDVVTDGGGWTIIQRRSKGDLDFYRDWAAYRQGFGSLDGDFWLGNENIHAITSRGSYELRVDLKYEGKLAHAHYRSFSIDNESKNYALRLGDFSGGEAGDSFEYHKDSDFSTYDQDNDSSSKHCAKDRYGGWWYVNCANVNLNGKWQEENKKGLEWFKLTGGNSVEYSEMKIRPV</sequence>
<dbReference type="InterPro" id="IPR050373">
    <property type="entry name" value="Fibrinogen_C-term_domain"/>
</dbReference>
<name>A0AAV4BNH0_9GAST</name>
<gene>
    <name evidence="2" type="ORF">PoB_005131100</name>
</gene>
<dbReference type="InterPro" id="IPR036056">
    <property type="entry name" value="Fibrinogen-like_C"/>
</dbReference>
<reference evidence="2 3" key="1">
    <citation type="journal article" date="2021" name="Elife">
        <title>Chloroplast acquisition without the gene transfer in kleptoplastic sea slugs, Plakobranchus ocellatus.</title>
        <authorList>
            <person name="Maeda T."/>
            <person name="Takahashi S."/>
            <person name="Yoshida T."/>
            <person name="Shimamura S."/>
            <person name="Takaki Y."/>
            <person name="Nagai Y."/>
            <person name="Toyoda A."/>
            <person name="Suzuki Y."/>
            <person name="Arimoto A."/>
            <person name="Ishii H."/>
            <person name="Satoh N."/>
            <person name="Nishiyama T."/>
            <person name="Hasebe M."/>
            <person name="Maruyama T."/>
            <person name="Minagawa J."/>
            <person name="Obokata J."/>
            <person name="Shigenobu S."/>
        </authorList>
    </citation>
    <scope>NUCLEOTIDE SEQUENCE [LARGE SCALE GENOMIC DNA]</scope>
</reference>
<dbReference type="Pfam" id="PF00147">
    <property type="entry name" value="Fibrinogen_C"/>
    <property type="match status" value="1"/>
</dbReference>